<organism evidence="4 5">
    <name type="scientific">Aquitalea aquatica</name>
    <dbReference type="NCBI Taxonomy" id="3044273"/>
    <lineage>
        <taxon>Bacteria</taxon>
        <taxon>Pseudomonadati</taxon>
        <taxon>Pseudomonadota</taxon>
        <taxon>Betaproteobacteria</taxon>
        <taxon>Neisseriales</taxon>
        <taxon>Chromobacteriaceae</taxon>
        <taxon>Aquitalea</taxon>
    </lineage>
</organism>
<evidence type="ECO:0000313" key="5">
    <source>
        <dbReference type="Proteomes" id="UP000545606"/>
    </source>
</evidence>
<keyword evidence="2" id="KW-0812">Transmembrane</keyword>
<dbReference type="GO" id="GO:0005737">
    <property type="term" value="C:cytoplasm"/>
    <property type="evidence" value="ECO:0007669"/>
    <property type="project" value="TreeGrafter"/>
</dbReference>
<protein>
    <submittedName>
        <fullName evidence="4">FAD-dependent oxidoreductase</fullName>
    </submittedName>
</protein>
<evidence type="ECO:0000256" key="2">
    <source>
        <dbReference type="SAM" id="Phobius"/>
    </source>
</evidence>
<dbReference type="EMBL" id="JACERN010000042">
    <property type="protein sequence ID" value="MBA4710276.1"/>
    <property type="molecule type" value="Genomic_DNA"/>
</dbReference>
<gene>
    <name evidence="4" type="ORF">H2Z84_18050</name>
</gene>
<dbReference type="SUPFAM" id="SSF51905">
    <property type="entry name" value="FAD/NAD(P)-binding domain"/>
    <property type="match status" value="1"/>
</dbReference>
<keyword evidence="2" id="KW-0472">Membrane</keyword>
<dbReference type="AlphaFoldDB" id="A0A838Y6F9"/>
<feature type="transmembrane region" description="Helical" evidence="2">
    <location>
        <begin position="12"/>
        <end position="37"/>
    </location>
</feature>
<evidence type="ECO:0000256" key="1">
    <source>
        <dbReference type="ARBA" id="ARBA00023002"/>
    </source>
</evidence>
<name>A0A838Y6F9_9NEIS</name>
<dbReference type="PANTHER" id="PTHR13847">
    <property type="entry name" value="SARCOSINE DEHYDROGENASE-RELATED"/>
    <property type="match status" value="1"/>
</dbReference>
<dbReference type="Gene3D" id="3.30.9.10">
    <property type="entry name" value="D-Amino Acid Oxidase, subunit A, domain 2"/>
    <property type="match status" value="1"/>
</dbReference>
<dbReference type="InterPro" id="IPR036188">
    <property type="entry name" value="FAD/NAD-bd_sf"/>
</dbReference>
<dbReference type="InterPro" id="IPR006076">
    <property type="entry name" value="FAD-dep_OxRdtase"/>
</dbReference>
<evidence type="ECO:0000259" key="3">
    <source>
        <dbReference type="Pfam" id="PF01266"/>
    </source>
</evidence>
<keyword evidence="1" id="KW-0560">Oxidoreductase</keyword>
<dbReference type="SUPFAM" id="SSF54373">
    <property type="entry name" value="FAD-linked reductases, C-terminal domain"/>
    <property type="match status" value="1"/>
</dbReference>
<dbReference type="RefSeq" id="WP_181837181.1">
    <property type="nucleotide sequence ID" value="NZ_JACERN010000042.1"/>
</dbReference>
<dbReference type="Pfam" id="PF01266">
    <property type="entry name" value="DAO"/>
    <property type="match status" value="1"/>
</dbReference>
<proteinExistence type="predicted"/>
<keyword evidence="2" id="KW-1133">Transmembrane helix</keyword>
<accession>A0A838Y6F9</accession>
<dbReference type="PANTHER" id="PTHR13847:SF289">
    <property type="entry name" value="GLYCINE OXIDASE"/>
    <property type="match status" value="1"/>
</dbReference>
<dbReference type="GO" id="GO:0016491">
    <property type="term" value="F:oxidoreductase activity"/>
    <property type="evidence" value="ECO:0007669"/>
    <property type="project" value="UniProtKB-KW"/>
</dbReference>
<dbReference type="Gene3D" id="3.50.50.60">
    <property type="entry name" value="FAD/NAD(P)-binding domain"/>
    <property type="match status" value="2"/>
</dbReference>
<dbReference type="Proteomes" id="UP000545606">
    <property type="component" value="Unassembled WGS sequence"/>
</dbReference>
<reference evidence="4 5" key="1">
    <citation type="submission" date="2020-07" db="EMBL/GenBank/DDBJ databases">
        <title>Draft genome sequence of violacein-producing bacteria and related species.</title>
        <authorList>
            <person name="Wilson H.S."/>
            <person name="De Leon M.E."/>
        </authorList>
    </citation>
    <scope>NUCLEOTIDE SEQUENCE [LARGE SCALE GENOMIC DNA]</scope>
    <source>
        <strain evidence="4 5">HSC-21Su07</strain>
    </source>
</reference>
<evidence type="ECO:0000313" key="4">
    <source>
        <dbReference type="EMBL" id="MBA4710276.1"/>
    </source>
</evidence>
<keyword evidence="5" id="KW-1185">Reference proteome</keyword>
<sequence length="420" mass="46012">MAQFLAPGDEVIVVGAGVVGIAIALQLRLAGFAVTLLDRGEPAMETSYGNAGAFAISDVIPLAEPGVLRKVPGWMLDPLGPLALRWRYLPSLMPWLLRFLAASRPSKVATLTRDLSALLGRVNDDYAALIGNAGLEHMWRRHGNLTLYRNQQEFDTALPAWQEKGRHGVQWQALSRSQLLEQEPLLAEEWQCGVRVPDWSHVDDPYIFSRGLFDAFIRAGGRFVQDEVLATVAGDGRVSGVETASHGRLSAASTVIACGVWSDRFTRQHRYRVPLESERGYHVNLPCAGVKLHHFIQCASESFVILPMAGGGLRLAGTVELAHRDAAPNWRRAHILLDKARRIVGDFSTEDMTVWMGNRPSLPDTLPIIGPAPQQAGLWFATGHGHLGLTLAATTAVLLCDMLQGQGPALDMQPYRLSRF</sequence>
<comment type="caution">
    <text evidence="4">The sequence shown here is derived from an EMBL/GenBank/DDBJ whole genome shotgun (WGS) entry which is preliminary data.</text>
</comment>
<feature type="domain" description="FAD dependent oxidoreductase" evidence="3">
    <location>
        <begin position="11"/>
        <end position="402"/>
    </location>
</feature>